<keyword evidence="2" id="KW-1185">Reference proteome</keyword>
<evidence type="ECO:0008006" key="3">
    <source>
        <dbReference type="Google" id="ProtNLM"/>
    </source>
</evidence>
<dbReference type="Proteomes" id="UP000016649">
    <property type="component" value="Unassembled WGS sequence"/>
</dbReference>
<protein>
    <recommendedName>
        <fullName evidence="3">Lipoprotein</fullName>
    </recommendedName>
</protein>
<evidence type="ECO:0000313" key="1">
    <source>
        <dbReference type="EMBL" id="ERJ94062.1"/>
    </source>
</evidence>
<name>A0ABN0P0P9_TRELE</name>
<organism evidence="1 2">
    <name type="scientific">Treponema lecithinolyticum ATCC 700332</name>
    <dbReference type="NCBI Taxonomy" id="1321815"/>
    <lineage>
        <taxon>Bacteria</taxon>
        <taxon>Pseudomonadati</taxon>
        <taxon>Spirochaetota</taxon>
        <taxon>Spirochaetia</taxon>
        <taxon>Spirochaetales</taxon>
        <taxon>Treponemataceae</taxon>
        <taxon>Treponema</taxon>
    </lineage>
</organism>
<comment type="caution">
    <text evidence="1">The sequence shown here is derived from an EMBL/GenBank/DDBJ whole genome shotgun (WGS) entry which is preliminary data.</text>
</comment>
<reference evidence="1 2" key="1">
    <citation type="submission" date="2013-08" db="EMBL/GenBank/DDBJ databases">
        <authorList>
            <person name="Weinstock G."/>
            <person name="Sodergren E."/>
            <person name="Wylie T."/>
            <person name="Fulton L."/>
            <person name="Fulton R."/>
            <person name="Fronick C."/>
            <person name="O'Laughlin M."/>
            <person name="Godfrey J."/>
            <person name="Miner T."/>
            <person name="Herter B."/>
            <person name="Appelbaum E."/>
            <person name="Cordes M."/>
            <person name="Lek S."/>
            <person name="Wollam A."/>
            <person name="Pepin K.H."/>
            <person name="Palsikar V.B."/>
            <person name="Mitreva M."/>
            <person name="Wilson R.K."/>
        </authorList>
    </citation>
    <scope>NUCLEOTIDE SEQUENCE [LARGE SCALE GENOMIC DNA]</scope>
    <source>
        <strain evidence="1 2">ATCC 700332</strain>
    </source>
</reference>
<sequence length="496" mass="55578">MEKSIRIRSFFYLLSVFVWVLCTACATLLVEGSNPVQRADSAAQLLLDGSTGDTYIKAYKTETEKAEQYIADMLKKAEADESLYADIADNVDEWLSFYEKVGALSKRYPDGLTGKSETVFFKTADYRALKEKAAQKACTALFREAERLHQASSGNLEKLPRILSVLKRARNYSYKEDERLCPFGAQLCFAAAEADSQSNNPKILVRAADYYMQADSWLSGYKNAVKKADLLKQRAVQLYVQDANAKMNLKNYPAFRQAKQLYLQARHIAPDAVSAELSDVNKKLTVRLYIVYGGMNSKYPDEAGIKKAVQETVQNTLMGPDTVDVYFMHENESGRLFFAEKDGADLVFAPSDSFGTVWEVNGPINLSSSSVSKTVDGVTYTGTINESSQKVTVFFQNDFVLYDVRSGTKKELNVFRQEGHKTSKVFTSRSYKGDERARPSDFDAGALYVPGQYALFFPGFKAKNEDYAALTQSFGTLNETGKQLCWIISNLQYTEN</sequence>
<dbReference type="EMBL" id="AWVH01000006">
    <property type="protein sequence ID" value="ERJ94062.1"/>
    <property type="molecule type" value="Genomic_DNA"/>
</dbReference>
<evidence type="ECO:0000313" key="2">
    <source>
        <dbReference type="Proteomes" id="UP000016649"/>
    </source>
</evidence>
<proteinExistence type="predicted"/>
<dbReference type="RefSeq" id="WP_021686818.1">
    <property type="nucleotide sequence ID" value="NZ_KI260561.1"/>
</dbReference>
<gene>
    <name evidence="1" type="ORF">HMPREF9193_00417</name>
</gene>
<accession>A0ABN0P0P9</accession>